<evidence type="ECO:0000256" key="1">
    <source>
        <dbReference type="ARBA" id="ARBA00023015"/>
    </source>
</evidence>
<dbReference type="GO" id="GO:0000976">
    <property type="term" value="F:transcription cis-regulatory region binding"/>
    <property type="evidence" value="ECO:0007669"/>
    <property type="project" value="TreeGrafter"/>
</dbReference>
<dbReference type="InterPro" id="IPR028082">
    <property type="entry name" value="Peripla_BP_I"/>
</dbReference>
<evidence type="ECO:0000259" key="4">
    <source>
        <dbReference type="PROSITE" id="PS50932"/>
    </source>
</evidence>
<reference evidence="5" key="1">
    <citation type="submission" date="2024-07" db="EMBL/GenBank/DDBJ databases">
        <title>Identification and characteristics of an arsenic-resistant bacterial isolate, which belongs to a novel species.</title>
        <authorList>
            <person name="Juszczyk A."/>
            <person name="Kowalczyk A."/>
            <person name="Was K."/>
            <person name="Kosowicz W."/>
            <person name="Budzyn A."/>
            <person name="Latowski D."/>
        </authorList>
    </citation>
    <scope>NUCLEOTIDE SEQUENCE</scope>
    <source>
        <strain evidence="5">As8PL</strain>
    </source>
</reference>
<keyword evidence="1" id="KW-0805">Transcription regulation</keyword>
<dbReference type="Gene3D" id="1.10.260.40">
    <property type="entry name" value="lambda repressor-like DNA-binding domains"/>
    <property type="match status" value="1"/>
</dbReference>
<sequence length="338" mass="37784">MQKDINISEVAKKAGVSIATVSRVFNNSGRVKESTRKKIQAIIEETGYRPNVLARELAEKKTHLIGMIVHSLTGEGLPRAINGVNQVLDENGYNLLIACSEGSFEKEKKHFELFRLKRVDGIIFATRQFKPEHAEWIKKLPIPVVVLLQDTQEQEIPFVAFDNKRFAKEATKTLLEQGHQAVAYLGGPENSVNSAERKSGVEEALGEIKLQLDRELIGQGNYLIESGYNEMEKIIQKGKRFDSVIAVNDGMAIGALNCLQDHGFNIPNDVSVLGLDDTVLTQASRLKLSGVHYSYTDLGRQGADMLLRQIGQEEISFEKIMIPFEVKLRETVKHKEKG</sequence>
<proteinExistence type="predicted"/>
<organism evidence="5">
    <name type="scientific">Alkalihalophilus sp. As8PL</name>
    <dbReference type="NCBI Taxonomy" id="3237103"/>
    <lineage>
        <taxon>Bacteria</taxon>
        <taxon>Bacillati</taxon>
        <taxon>Bacillota</taxon>
        <taxon>Bacilli</taxon>
        <taxon>Bacillales</taxon>
        <taxon>Bacillaceae</taxon>
        <taxon>Alkalihalophilus</taxon>
    </lineage>
</organism>
<protein>
    <submittedName>
        <fullName evidence="5">LacI family DNA-binding transcriptional regulator</fullName>
    </submittedName>
</protein>
<dbReference type="SUPFAM" id="SSF47413">
    <property type="entry name" value="lambda repressor-like DNA-binding domains"/>
    <property type="match status" value="1"/>
</dbReference>
<name>A0AB39BQD7_9BACI</name>
<keyword evidence="2 5" id="KW-0238">DNA-binding</keyword>
<dbReference type="Pfam" id="PF13377">
    <property type="entry name" value="Peripla_BP_3"/>
    <property type="match status" value="1"/>
</dbReference>
<dbReference type="Pfam" id="PF00356">
    <property type="entry name" value="LacI"/>
    <property type="match status" value="1"/>
</dbReference>
<keyword evidence="3" id="KW-0804">Transcription</keyword>
<dbReference type="PANTHER" id="PTHR30146:SF109">
    <property type="entry name" value="HTH-TYPE TRANSCRIPTIONAL REGULATOR GALS"/>
    <property type="match status" value="1"/>
</dbReference>
<evidence type="ECO:0000256" key="3">
    <source>
        <dbReference type="ARBA" id="ARBA00023163"/>
    </source>
</evidence>
<dbReference type="CDD" id="cd01392">
    <property type="entry name" value="HTH_LacI"/>
    <property type="match status" value="1"/>
</dbReference>
<dbReference type="RefSeq" id="WP_368503429.1">
    <property type="nucleotide sequence ID" value="NZ_CP162551.1"/>
</dbReference>
<dbReference type="EMBL" id="CP162551">
    <property type="protein sequence ID" value="XDI35914.1"/>
    <property type="molecule type" value="Genomic_DNA"/>
</dbReference>
<dbReference type="InterPro" id="IPR046335">
    <property type="entry name" value="LacI/GalR-like_sensor"/>
</dbReference>
<dbReference type="CDD" id="cd06267">
    <property type="entry name" value="PBP1_LacI_sugar_binding-like"/>
    <property type="match status" value="1"/>
</dbReference>
<dbReference type="Gene3D" id="3.40.50.2300">
    <property type="match status" value="2"/>
</dbReference>
<dbReference type="AlphaFoldDB" id="A0AB39BQD7"/>
<accession>A0AB39BQD7</accession>
<dbReference type="PROSITE" id="PS50932">
    <property type="entry name" value="HTH_LACI_2"/>
    <property type="match status" value="1"/>
</dbReference>
<dbReference type="PANTHER" id="PTHR30146">
    <property type="entry name" value="LACI-RELATED TRANSCRIPTIONAL REPRESSOR"/>
    <property type="match status" value="1"/>
</dbReference>
<dbReference type="InterPro" id="IPR010982">
    <property type="entry name" value="Lambda_DNA-bd_dom_sf"/>
</dbReference>
<dbReference type="SMART" id="SM00354">
    <property type="entry name" value="HTH_LACI"/>
    <property type="match status" value="1"/>
</dbReference>
<dbReference type="InterPro" id="IPR000843">
    <property type="entry name" value="HTH_LacI"/>
</dbReference>
<evidence type="ECO:0000313" key="5">
    <source>
        <dbReference type="EMBL" id="XDI35914.1"/>
    </source>
</evidence>
<gene>
    <name evidence="5" type="ORF">AB3N04_14550</name>
</gene>
<feature type="domain" description="HTH lacI-type" evidence="4">
    <location>
        <begin position="5"/>
        <end position="59"/>
    </location>
</feature>
<dbReference type="SUPFAM" id="SSF53822">
    <property type="entry name" value="Periplasmic binding protein-like I"/>
    <property type="match status" value="1"/>
</dbReference>
<dbReference type="GO" id="GO:0003700">
    <property type="term" value="F:DNA-binding transcription factor activity"/>
    <property type="evidence" value="ECO:0007669"/>
    <property type="project" value="TreeGrafter"/>
</dbReference>
<evidence type="ECO:0000256" key="2">
    <source>
        <dbReference type="ARBA" id="ARBA00023125"/>
    </source>
</evidence>